<evidence type="ECO:0000313" key="4">
    <source>
        <dbReference type="EMBL" id="RGS42914.1"/>
    </source>
</evidence>
<dbReference type="InterPro" id="IPR003346">
    <property type="entry name" value="Transposase_20"/>
</dbReference>
<evidence type="ECO:0000313" key="5">
    <source>
        <dbReference type="Proteomes" id="UP000285274"/>
    </source>
</evidence>
<protein>
    <submittedName>
        <fullName evidence="4">IS110 family transposase</fullName>
    </submittedName>
</protein>
<dbReference type="InterPro" id="IPR047650">
    <property type="entry name" value="Transpos_IS110"/>
</dbReference>
<accession>A0A412IS39</accession>
<dbReference type="Pfam" id="PF02371">
    <property type="entry name" value="Transposase_20"/>
    <property type="match status" value="1"/>
</dbReference>
<dbReference type="InterPro" id="IPR002525">
    <property type="entry name" value="Transp_IS110-like_N"/>
</dbReference>
<dbReference type="GO" id="GO:0006313">
    <property type="term" value="P:DNA transposition"/>
    <property type="evidence" value="ECO:0007669"/>
    <property type="project" value="InterPro"/>
</dbReference>
<gene>
    <name evidence="4" type="ORF">DWX92_12520</name>
</gene>
<dbReference type="RefSeq" id="WP_118320873.1">
    <property type="nucleotide sequence ID" value="NZ_JAXIWR010000019.1"/>
</dbReference>
<dbReference type="AlphaFoldDB" id="A0A412IS39"/>
<dbReference type="NCBIfam" id="NF033542">
    <property type="entry name" value="transpos_IS110"/>
    <property type="match status" value="1"/>
</dbReference>
<dbReference type="PANTHER" id="PTHR33055:SF17">
    <property type="entry name" value="THIRD ORF IN TRANSPOSON ISC1491"/>
    <property type="match status" value="1"/>
</dbReference>
<dbReference type="PANTHER" id="PTHR33055">
    <property type="entry name" value="TRANSPOSASE FOR INSERTION SEQUENCE ELEMENT IS1111A"/>
    <property type="match status" value="1"/>
</dbReference>
<evidence type="ECO:0000259" key="3">
    <source>
        <dbReference type="Pfam" id="PF02371"/>
    </source>
</evidence>
<feature type="domain" description="Transposase IS116/IS110/IS902 C-terminal" evidence="3">
    <location>
        <begin position="276"/>
        <end position="354"/>
    </location>
</feature>
<dbReference type="Pfam" id="PF01548">
    <property type="entry name" value="DEDD_Tnp_IS110"/>
    <property type="match status" value="1"/>
</dbReference>
<feature type="domain" description="Transposase IS110-like N-terminal" evidence="2">
    <location>
        <begin position="6"/>
        <end position="165"/>
    </location>
</feature>
<proteinExistence type="predicted"/>
<evidence type="ECO:0000256" key="1">
    <source>
        <dbReference type="SAM" id="Coils"/>
    </source>
</evidence>
<evidence type="ECO:0000259" key="2">
    <source>
        <dbReference type="Pfam" id="PF01548"/>
    </source>
</evidence>
<dbReference type="GO" id="GO:0004803">
    <property type="term" value="F:transposase activity"/>
    <property type="evidence" value="ECO:0007669"/>
    <property type="project" value="InterPro"/>
</dbReference>
<dbReference type="Proteomes" id="UP000285274">
    <property type="component" value="Unassembled WGS sequence"/>
</dbReference>
<feature type="coiled-coil region" evidence="1">
    <location>
        <begin position="240"/>
        <end position="267"/>
    </location>
</feature>
<dbReference type="GO" id="GO:0003677">
    <property type="term" value="F:DNA binding"/>
    <property type="evidence" value="ECO:0007669"/>
    <property type="project" value="InterPro"/>
</dbReference>
<reference evidence="4 5" key="1">
    <citation type="submission" date="2018-08" db="EMBL/GenBank/DDBJ databases">
        <title>A genome reference for cultivated species of the human gut microbiota.</title>
        <authorList>
            <person name="Zou Y."/>
            <person name="Xue W."/>
            <person name="Luo G."/>
        </authorList>
    </citation>
    <scope>NUCLEOTIDE SEQUENCE [LARGE SCALE GENOMIC DNA]</scope>
    <source>
        <strain evidence="4 5">AF22-10AC</strain>
    </source>
</reference>
<dbReference type="EMBL" id="QRVM01000131">
    <property type="protein sequence ID" value="RGS42914.1"/>
    <property type="molecule type" value="Genomic_DNA"/>
</dbReference>
<keyword evidence="1" id="KW-0175">Coiled coil</keyword>
<comment type="caution">
    <text evidence="4">The sequence shown here is derived from an EMBL/GenBank/DDBJ whole genome shotgun (WGS) entry which is preliminary data.</text>
</comment>
<name>A0A412IS39_9FIRM</name>
<organism evidence="4 5">
    <name type="scientific">Holdemanella biformis</name>
    <dbReference type="NCBI Taxonomy" id="1735"/>
    <lineage>
        <taxon>Bacteria</taxon>
        <taxon>Bacillati</taxon>
        <taxon>Bacillota</taxon>
        <taxon>Erysipelotrichia</taxon>
        <taxon>Erysipelotrichales</taxon>
        <taxon>Erysipelotrichaceae</taxon>
        <taxon>Holdemanella</taxon>
    </lineage>
</organism>
<sequence>MKGPIVSIDVSKGKSDYQAFKEMNVKYTGSRSIKHTKEGFDEIVSLVREMEKKLETEVCVVYEATGVYHRVLKKVLEDNNIKQFIINPLLSAKTRKNDSLRSPKTDKLDPKSIAKTYYSHSLHNSHKPETIYHELRELSRYYEDILVHLRKDKVAFRAQLDVVFPGYDTLYDDLYGPVALAVIEKYPHPEMLQKKKINTVSKVIQSKTCHRQAMSDTMADKAIEYSKTIYSGCDKDDIEVLILQRFIKKLKEDMAEAERTIGEMIKLAQELPDFSIIKSIPGIGDNLAARIIAELGDMTRFKKKNELVAFAGLDPRISESGQNDGDHMHITKKGNKRLRCLLYLAVTCSIRLKRDDNSIKDFYIKKKQQSNPMCSKAAKTACASKLVRIIYSMCKTGELYQYNK</sequence>